<accession>A0A3A4R9Y6</accession>
<reference evidence="2 3" key="1">
    <citation type="journal article" date="2017" name="ISME J.">
        <title>Energy and carbon metabolisms in a deep terrestrial subsurface fluid microbial community.</title>
        <authorList>
            <person name="Momper L."/>
            <person name="Jungbluth S.P."/>
            <person name="Lee M.D."/>
            <person name="Amend J.P."/>
        </authorList>
    </citation>
    <scope>NUCLEOTIDE SEQUENCE [LARGE SCALE GENOMIC DNA]</scope>
    <source>
        <strain evidence="2">SURF_26</strain>
    </source>
</reference>
<name>A0A3A4R9Y6_9BACT</name>
<dbReference type="EMBL" id="QZJZ01000005">
    <property type="protein sequence ID" value="RJP62037.1"/>
    <property type="molecule type" value="Genomic_DNA"/>
</dbReference>
<feature type="chain" id="PRO_5017282448" evidence="1">
    <location>
        <begin position="23"/>
        <end position="299"/>
    </location>
</feature>
<evidence type="ECO:0000313" key="3">
    <source>
        <dbReference type="Proteomes" id="UP000266426"/>
    </source>
</evidence>
<dbReference type="Proteomes" id="UP000266426">
    <property type="component" value="Unassembled WGS sequence"/>
</dbReference>
<sequence length="299" mass="32693">MKKSVWMAVVIGTLYWVAQSTAATISFTSVHGSIKQNGSVYSLYDQPYIAAISANHNLGLMRGDAEFDLSALYAAGVPAGSIESVAFQNGSGSYTTAMYLDICKLDRSLADGIISGIQAEYDSVATVLLDHISPANLSSNQIPIEDAFLNEIRNGDQWIGVLVKVDQSQELSTSYVWFVNDLRMYITYDEHWAWIYNAGETFAQDWSEAEISQLTELWDTSGDSIEIDGATWYYTNDDELFTGHTLGDAWTDESGQKFIYLGSGLTSFGATPSAIPEPATVVLILAGIAGLVRKKITQR</sequence>
<keyword evidence="1" id="KW-0732">Signal</keyword>
<evidence type="ECO:0000313" key="2">
    <source>
        <dbReference type="EMBL" id="RJP62037.1"/>
    </source>
</evidence>
<dbReference type="AlphaFoldDB" id="A0A3A4R9Y6"/>
<protein>
    <submittedName>
        <fullName evidence="2">PEP-CTERM sorting domain-containing protein</fullName>
    </submittedName>
</protein>
<comment type="caution">
    <text evidence="2">The sequence shown here is derived from an EMBL/GenBank/DDBJ whole genome shotgun (WGS) entry which is preliminary data.</text>
</comment>
<organism evidence="2 3">
    <name type="scientific">Candidatus Auribacter fodinae</name>
    <dbReference type="NCBI Taxonomy" id="2093366"/>
    <lineage>
        <taxon>Bacteria</taxon>
        <taxon>Pseudomonadati</taxon>
        <taxon>Candidatus Auribacterota</taxon>
        <taxon>Candidatus Auribacteria</taxon>
        <taxon>Candidatus Auribacterales</taxon>
        <taxon>Candidatus Auribacteraceae</taxon>
        <taxon>Candidatus Auribacter</taxon>
    </lineage>
</organism>
<dbReference type="NCBIfam" id="TIGR02595">
    <property type="entry name" value="PEP_CTERM"/>
    <property type="match status" value="1"/>
</dbReference>
<evidence type="ECO:0000256" key="1">
    <source>
        <dbReference type="SAM" id="SignalP"/>
    </source>
</evidence>
<proteinExistence type="predicted"/>
<dbReference type="InterPro" id="IPR013424">
    <property type="entry name" value="Ice-binding_C"/>
</dbReference>
<feature type="signal peptide" evidence="1">
    <location>
        <begin position="1"/>
        <end position="22"/>
    </location>
</feature>
<gene>
    <name evidence="2" type="ORF">C4541_00445</name>
</gene>